<dbReference type="PANTHER" id="PTHR33602:SF1">
    <property type="entry name" value="REGULATORY PROTEIN RECX FAMILY PROTEIN"/>
    <property type="match status" value="1"/>
</dbReference>
<evidence type="ECO:0000256" key="4">
    <source>
        <dbReference type="ARBA" id="ARBA00022490"/>
    </source>
</evidence>
<dbReference type="Proteomes" id="UP000006462">
    <property type="component" value="Unassembled WGS sequence"/>
</dbReference>
<evidence type="ECO:0000313" key="7">
    <source>
        <dbReference type="EMBL" id="EFB91616.1"/>
    </source>
</evidence>
<evidence type="ECO:0000256" key="2">
    <source>
        <dbReference type="ARBA" id="ARBA00009695"/>
    </source>
</evidence>
<organism evidence="7 8">
    <name type="scientific">Pyramidobacter piscolens W5455</name>
    <dbReference type="NCBI Taxonomy" id="352165"/>
    <lineage>
        <taxon>Bacteria</taxon>
        <taxon>Thermotogati</taxon>
        <taxon>Synergistota</taxon>
        <taxon>Synergistia</taxon>
        <taxon>Synergistales</taxon>
        <taxon>Dethiosulfovibrionaceae</taxon>
        <taxon>Pyramidobacter</taxon>
    </lineage>
</organism>
<dbReference type="InterPro" id="IPR053924">
    <property type="entry name" value="RecX_HTH_2nd"/>
</dbReference>
<protein>
    <recommendedName>
        <fullName evidence="3 5">Regulatory protein RecX</fullName>
    </recommendedName>
</protein>
<evidence type="ECO:0000256" key="5">
    <source>
        <dbReference type="HAMAP-Rule" id="MF_01114"/>
    </source>
</evidence>
<dbReference type="InterPro" id="IPR036388">
    <property type="entry name" value="WH-like_DNA-bd_sf"/>
</dbReference>
<dbReference type="PANTHER" id="PTHR33602">
    <property type="entry name" value="REGULATORY PROTEIN RECX FAMILY PROTEIN"/>
    <property type="match status" value="1"/>
</dbReference>
<comment type="subcellular location">
    <subcellularLocation>
        <location evidence="1 5">Cytoplasm</location>
    </subcellularLocation>
</comment>
<dbReference type="RefSeq" id="WP_009163964.1">
    <property type="nucleotide sequence ID" value="NZ_ADFP01000028.1"/>
</dbReference>
<keyword evidence="8" id="KW-1185">Reference proteome</keyword>
<feature type="domain" description="RecX second three-helical" evidence="6">
    <location>
        <begin position="65"/>
        <end position="103"/>
    </location>
</feature>
<dbReference type="Pfam" id="PF02631">
    <property type="entry name" value="RecX_HTH2"/>
    <property type="match status" value="1"/>
</dbReference>
<name>A0ABP2HWX8_9BACT</name>
<accession>A0ABP2HWX8</accession>
<evidence type="ECO:0000256" key="3">
    <source>
        <dbReference type="ARBA" id="ARBA00018111"/>
    </source>
</evidence>
<proteinExistence type="inferred from homology"/>
<gene>
    <name evidence="5 7" type="primary">recX</name>
    <name evidence="7" type="ORF">HMPREF7215_2318</name>
</gene>
<comment type="caution">
    <text evidence="7">The sequence shown here is derived from an EMBL/GenBank/DDBJ whole genome shotgun (WGS) entry which is preliminary data.</text>
</comment>
<evidence type="ECO:0000313" key="8">
    <source>
        <dbReference type="Proteomes" id="UP000006462"/>
    </source>
</evidence>
<dbReference type="HAMAP" id="MF_01114">
    <property type="entry name" value="RecX"/>
    <property type="match status" value="1"/>
</dbReference>
<evidence type="ECO:0000259" key="6">
    <source>
        <dbReference type="Pfam" id="PF02631"/>
    </source>
</evidence>
<reference evidence="7 8" key="1">
    <citation type="submission" date="2009-12" db="EMBL/GenBank/DDBJ databases">
        <authorList>
            <person name="Shrivastava S."/>
            <person name="Madupu R."/>
            <person name="Durkin A.S."/>
            <person name="Torralba M."/>
            <person name="Methe B."/>
            <person name="Sutton G.G."/>
            <person name="Strausberg R.L."/>
            <person name="Nelson K.E."/>
        </authorList>
    </citation>
    <scope>NUCLEOTIDE SEQUENCE [LARGE SCALE GENOMIC DNA]</scope>
    <source>
        <strain evidence="7 8">W5455</strain>
    </source>
</reference>
<sequence length="172" mass="19971">MKEERALPFPALPDDEDMKWESVLIRLVSTPRTRKELAWKLRERRCPEEKAAELLDRFEEIGMIDDRAYALLYVDSKRDFGLRRLRDELRARGVSHADIDDALAESGIDEAERALRLARQWGNQRGMTPQKLDARLRRRGFSPAAVREAFAQLREEFGNFHSLGEESDDGDE</sequence>
<comment type="similarity">
    <text evidence="2 5">Belongs to the RecX family.</text>
</comment>
<dbReference type="EMBL" id="ADFP01000028">
    <property type="protein sequence ID" value="EFB91616.1"/>
    <property type="molecule type" value="Genomic_DNA"/>
</dbReference>
<keyword evidence="4 5" id="KW-0963">Cytoplasm</keyword>
<evidence type="ECO:0000256" key="1">
    <source>
        <dbReference type="ARBA" id="ARBA00004496"/>
    </source>
</evidence>
<comment type="function">
    <text evidence="5">Modulates RecA activity.</text>
</comment>
<dbReference type="InterPro" id="IPR003783">
    <property type="entry name" value="Regulatory_RecX"/>
</dbReference>
<dbReference type="Gene3D" id="1.10.10.10">
    <property type="entry name" value="Winged helix-like DNA-binding domain superfamily/Winged helix DNA-binding domain"/>
    <property type="match status" value="2"/>
</dbReference>